<keyword evidence="2" id="KW-0964">Secreted</keyword>
<dbReference type="RefSeq" id="WP_408902418.1">
    <property type="nucleotide sequence ID" value="NZ_JAJAQI010000081.1"/>
</dbReference>
<evidence type="ECO:0000313" key="4">
    <source>
        <dbReference type="Proteomes" id="UP001139311"/>
    </source>
</evidence>
<dbReference type="InterPro" id="IPR001343">
    <property type="entry name" value="Hemolysn_Ca-bd"/>
</dbReference>
<dbReference type="Proteomes" id="UP001139311">
    <property type="component" value="Unassembled WGS sequence"/>
</dbReference>
<dbReference type="EMBL" id="JAJAQI010000081">
    <property type="protein sequence ID" value="MCB4825312.1"/>
    <property type="molecule type" value="Genomic_DNA"/>
</dbReference>
<organism evidence="3 4">
    <name type="scientific">Roseicella aerolata</name>
    <dbReference type="NCBI Taxonomy" id="2883479"/>
    <lineage>
        <taxon>Bacteria</taxon>
        <taxon>Pseudomonadati</taxon>
        <taxon>Pseudomonadota</taxon>
        <taxon>Alphaproteobacteria</taxon>
        <taxon>Acetobacterales</taxon>
        <taxon>Roseomonadaceae</taxon>
        <taxon>Roseicella</taxon>
    </lineage>
</organism>
<dbReference type="InterPro" id="IPR011049">
    <property type="entry name" value="Serralysin-like_metalloprot_C"/>
</dbReference>
<evidence type="ECO:0008006" key="5">
    <source>
        <dbReference type="Google" id="ProtNLM"/>
    </source>
</evidence>
<comment type="subcellular location">
    <subcellularLocation>
        <location evidence="1">Secreted</location>
    </subcellularLocation>
</comment>
<dbReference type="GO" id="GO:0005615">
    <property type="term" value="C:extracellular space"/>
    <property type="evidence" value="ECO:0007669"/>
    <property type="project" value="InterPro"/>
</dbReference>
<comment type="caution">
    <text evidence="3">The sequence shown here is derived from an EMBL/GenBank/DDBJ whole genome shotgun (WGS) entry which is preliminary data.</text>
</comment>
<dbReference type="PANTHER" id="PTHR38340:SF1">
    <property type="entry name" value="S-LAYER PROTEIN"/>
    <property type="match status" value="1"/>
</dbReference>
<dbReference type="PANTHER" id="PTHR38340">
    <property type="entry name" value="S-LAYER PROTEIN"/>
    <property type="match status" value="1"/>
</dbReference>
<dbReference type="SUPFAM" id="SSF51120">
    <property type="entry name" value="beta-Roll"/>
    <property type="match status" value="1"/>
</dbReference>
<sequence length="282" mass="27819">MFGDAGGDLLFGDTRDGPLPAGYRPGEVPGSNFVLGGGGDDTIIAGFGVDTVLGSEGDDSIDGAGSFIRRGPGDPSPGGAAFAYSLDLADLLLGGGGADTLDGAGGSDTVLGGAGDDVVIGGPGGDVLGGGPGADRFVFQPSAAPVGRPDLGAGAGDRDLVLDFEPGHDRLDVSLLALDVSRPALFLGTEPFMDRPGVLQVRYEVLAEEGRTLVQITPAAAEAGGATVFTGEIELLGVHHLSAADFILGPPEEPQPPPPAGLAVDLAAIAAGVGGFRILGEA</sequence>
<evidence type="ECO:0000256" key="2">
    <source>
        <dbReference type="ARBA" id="ARBA00022525"/>
    </source>
</evidence>
<protein>
    <recommendedName>
        <fullName evidence="5">Calcium-binding protein</fullName>
    </recommendedName>
</protein>
<reference evidence="3" key="1">
    <citation type="submission" date="2021-10" db="EMBL/GenBank/DDBJ databases">
        <title>Roseicella aerolatum sp. nov., isolated from aerosols of e-waste dismantling site.</title>
        <authorList>
            <person name="Qin T."/>
        </authorList>
    </citation>
    <scope>NUCLEOTIDE SEQUENCE</scope>
    <source>
        <strain evidence="3">GB24</strain>
    </source>
</reference>
<evidence type="ECO:0000313" key="3">
    <source>
        <dbReference type="EMBL" id="MCB4825312.1"/>
    </source>
</evidence>
<keyword evidence="4" id="KW-1185">Reference proteome</keyword>
<evidence type="ECO:0000256" key="1">
    <source>
        <dbReference type="ARBA" id="ARBA00004613"/>
    </source>
</evidence>
<feature type="non-terminal residue" evidence="3">
    <location>
        <position position="282"/>
    </location>
</feature>
<dbReference type="PRINTS" id="PR00313">
    <property type="entry name" value="CABNDNGRPT"/>
</dbReference>
<proteinExistence type="predicted"/>
<accession>A0A9X1IIL8</accession>
<name>A0A9X1IIL8_9PROT</name>
<dbReference type="Pfam" id="PF00353">
    <property type="entry name" value="HemolysinCabind"/>
    <property type="match status" value="2"/>
</dbReference>
<dbReference type="Gene3D" id="2.150.10.10">
    <property type="entry name" value="Serralysin-like metalloprotease, C-terminal"/>
    <property type="match status" value="1"/>
</dbReference>
<gene>
    <name evidence="3" type="ORF">LHA35_26705</name>
</gene>
<dbReference type="InterPro" id="IPR050557">
    <property type="entry name" value="RTX_toxin/Mannuronan_C5-epim"/>
</dbReference>
<dbReference type="AlphaFoldDB" id="A0A9X1IIL8"/>
<dbReference type="GO" id="GO:0005509">
    <property type="term" value="F:calcium ion binding"/>
    <property type="evidence" value="ECO:0007669"/>
    <property type="project" value="InterPro"/>
</dbReference>